<evidence type="ECO:0000313" key="4">
    <source>
        <dbReference type="EMBL" id="PRY92781.1"/>
    </source>
</evidence>
<dbReference type="OrthoDB" id="7326315at2"/>
<dbReference type="SUPFAM" id="SSF56935">
    <property type="entry name" value="Porins"/>
    <property type="match status" value="1"/>
</dbReference>
<dbReference type="Pfam" id="PF13609">
    <property type="entry name" value="Porin_4"/>
    <property type="match status" value="1"/>
</dbReference>
<protein>
    <submittedName>
        <fullName evidence="4">Outer membrane protein OmpU</fullName>
    </submittedName>
</protein>
<keyword evidence="5" id="KW-1185">Reference proteome</keyword>
<proteinExistence type="predicted"/>
<dbReference type="GO" id="GO:0015288">
    <property type="term" value="F:porin activity"/>
    <property type="evidence" value="ECO:0007669"/>
    <property type="project" value="InterPro"/>
</dbReference>
<keyword evidence="1" id="KW-0175">Coiled coil</keyword>
<dbReference type="Proteomes" id="UP000238801">
    <property type="component" value="Unassembled WGS sequence"/>
</dbReference>
<dbReference type="InterPro" id="IPR023614">
    <property type="entry name" value="Porin_dom_sf"/>
</dbReference>
<dbReference type="RefSeq" id="WP_106160447.1">
    <property type="nucleotide sequence ID" value="NZ_PVTT01000002.1"/>
</dbReference>
<feature type="chain" id="PRO_5015474457" evidence="2">
    <location>
        <begin position="21"/>
        <end position="360"/>
    </location>
</feature>
<name>A0A2T0X1G6_9RHOB</name>
<sequence length="360" mass="35874">MNRILLASTALVLSAGYAAAEVTVGGDARAGVVYSEGGGAVAAGGTPAQQAQVEQAITDLEAAVNAAQATINNPASTADQIETAALDLAEANAALVALRDELGDIIGSPGEGEFSFNSRIRISFSASGETDNGLQFGGSVRADNSEGGADGTAGSVFVSGAFGKLSFGDVDSGGKAAVGQVSGVGYTGLGDLNEITYISTPVDEAVLYEYAFGGATFYASIDQIGDDNDALSAGVSFGFGPATLALGYETDDVTGDHIIVGASAGFGDVTVKGVYGRLDSVADGDDDSDQYAVSLDFATGPTVLTAFVADQFGDDDDLNYGLGASYDLGGGASLKGGVAHNGQSGDDDDLVADFGVTMSF</sequence>
<gene>
    <name evidence="4" type="ORF">BCF33_1635</name>
</gene>
<dbReference type="AlphaFoldDB" id="A0A2T0X1G6"/>
<feature type="domain" description="Porin" evidence="3">
    <location>
        <begin position="7"/>
        <end position="345"/>
    </location>
</feature>
<dbReference type="EMBL" id="PVTT01000002">
    <property type="protein sequence ID" value="PRY92781.1"/>
    <property type="molecule type" value="Genomic_DNA"/>
</dbReference>
<comment type="caution">
    <text evidence="4">The sequence shown here is derived from an EMBL/GenBank/DDBJ whole genome shotgun (WGS) entry which is preliminary data.</text>
</comment>
<feature type="coiled-coil region" evidence="1">
    <location>
        <begin position="50"/>
        <end position="101"/>
    </location>
</feature>
<organism evidence="4 5">
    <name type="scientific">Hasllibacter halocynthiae</name>
    <dbReference type="NCBI Taxonomy" id="595589"/>
    <lineage>
        <taxon>Bacteria</taxon>
        <taxon>Pseudomonadati</taxon>
        <taxon>Pseudomonadota</taxon>
        <taxon>Alphaproteobacteria</taxon>
        <taxon>Rhodobacterales</taxon>
        <taxon>Roseobacteraceae</taxon>
        <taxon>Hasllibacter</taxon>
    </lineage>
</organism>
<dbReference type="InterPro" id="IPR033900">
    <property type="entry name" value="Gram_neg_porin_domain"/>
</dbReference>
<dbReference type="Gene3D" id="2.40.160.10">
    <property type="entry name" value="Porin"/>
    <property type="match status" value="1"/>
</dbReference>
<keyword evidence="2" id="KW-0732">Signal</keyword>
<dbReference type="GO" id="GO:0016020">
    <property type="term" value="C:membrane"/>
    <property type="evidence" value="ECO:0007669"/>
    <property type="project" value="InterPro"/>
</dbReference>
<evidence type="ECO:0000259" key="3">
    <source>
        <dbReference type="Pfam" id="PF13609"/>
    </source>
</evidence>
<evidence type="ECO:0000256" key="2">
    <source>
        <dbReference type="SAM" id="SignalP"/>
    </source>
</evidence>
<evidence type="ECO:0000256" key="1">
    <source>
        <dbReference type="SAM" id="Coils"/>
    </source>
</evidence>
<feature type="signal peptide" evidence="2">
    <location>
        <begin position="1"/>
        <end position="20"/>
    </location>
</feature>
<evidence type="ECO:0000313" key="5">
    <source>
        <dbReference type="Proteomes" id="UP000238801"/>
    </source>
</evidence>
<accession>A0A2T0X1G6</accession>
<reference evidence="4 5" key="1">
    <citation type="submission" date="2018-03" db="EMBL/GenBank/DDBJ databases">
        <title>Genomic Encyclopedia of Archaeal and Bacterial Type Strains, Phase II (KMG-II): from individual species to whole genera.</title>
        <authorList>
            <person name="Goeker M."/>
        </authorList>
    </citation>
    <scope>NUCLEOTIDE SEQUENCE [LARGE SCALE GENOMIC DNA]</scope>
    <source>
        <strain evidence="4 5">DSM 29318</strain>
    </source>
</reference>